<dbReference type="OrthoDB" id="7830139at2"/>
<dbReference type="EMBL" id="FXXQ01000001">
    <property type="protein sequence ID" value="SMX22495.1"/>
    <property type="molecule type" value="Genomic_DNA"/>
</dbReference>
<keyword evidence="2" id="KW-1185">Reference proteome</keyword>
<reference evidence="1 2" key="1">
    <citation type="submission" date="2017-05" db="EMBL/GenBank/DDBJ databases">
        <authorList>
            <person name="Song R."/>
            <person name="Chenine A.L."/>
            <person name="Ruprecht R.M."/>
        </authorList>
    </citation>
    <scope>NUCLEOTIDE SEQUENCE [LARGE SCALE GENOMIC DNA]</scope>
    <source>
        <strain evidence="1 2">CECT 8489</strain>
    </source>
</reference>
<dbReference type="AlphaFoldDB" id="A0A238IXB1"/>
<gene>
    <name evidence="1" type="ORF">BOA8489_00592</name>
</gene>
<name>A0A238IXB1_9RHOB</name>
<organism evidence="1 2">
    <name type="scientific">Boseongicola aestuarii</name>
    <dbReference type="NCBI Taxonomy" id="1470561"/>
    <lineage>
        <taxon>Bacteria</taxon>
        <taxon>Pseudomonadati</taxon>
        <taxon>Pseudomonadota</taxon>
        <taxon>Alphaproteobacteria</taxon>
        <taxon>Rhodobacterales</taxon>
        <taxon>Paracoccaceae</taxon>
        <taxon>Boseongicola</taxon>
    </lineage>
</organism>
<sequence length="221" mass="24549">MMITGLALLSSPASSKTRLCESENVTVSFQLEEHAEMVCKGVRKAKVLFENCGMPSLSTPLRIDVVEDMIGDCLGQYHCGGNLIEIISPAVMQGRGEPDGVFAHLSSGKYFQSVLIHELAHAATDGMPCPFDFCHVGPEYVAYSMQVMSLSREEQMLFEQSIDMDNLISVEHLHPLVLFMAPDVFTQRVWAHLKQREAPCEFLGQLINGEVIIDFETVEPK</sequence>
<evidence type="ECO:0000313" key="2">
    <source>
        <dbReference type="Proteomes" id="UP000201838"/>
    </source>
</evidence>
<dbReference type="RefSeq" id="WP_141138224.1">
    <property type="nucleotide sequence ID" value="NZ_FXXQ01000001.1"/>
</dbReference>
<proteinExistence type="predicted"/>
<accession>A0A238IXB1</accession>
<evidence type="ECO:0000313" key="1">
    <source>
        <dbReference type="EMBL" id="SMX22495.1"/>
    </source>
</evidence>
<protein>
    <submittedName>
        <fullName evidence="1">Uncharacterized protein</fullName>
    </submittedName>
</protein>
<dbReference type="Proteomes" id="UP000201838">
    <property type="component" value="Unassembled WGS sequence"/>
</dbReference>